<comment type="subcellular location">
    <subcellularLocation>
        <location evidence="1">Cell membrane</location>
        <topology evidence="1">Multi-pass membrane protein</topology>
    </subcellularLocation>
</comment>
<dbReference type="EMBL" id="UINC01061364">
    <property type="protein sequence ID" value="SVB86866.1"/>
    <property type="molecule type" value="Genomic_DNA"/>
</dbReference>
<dbReference type="GO" id="GO:0006935">
    <property type="term" value="P:chemotaxis"/>
    <property type="evidence" value="ECO:0007669"/>
    <property type="project" value="InterPro"/>
</dbReference>
<feature type="transmembrane region" description="Helical" evidence="8">
    <location>
        <begin position="183"/>
        <end position="205"/>
    </location>
</feature>
<feature type="non-terminal residue" evidence="10">
    <location>
        <position position="1"/>
    </location>
</feature>
<dbReference type="PROSITE" id="PS01307">
    <property type="entry name" value="MOTA"/>
    <property type="match status" value="1"/>
</dbReference>
<keyword evidence="5 8" id="KW-0812">Transmembrane</keyword>
<dbReference type="AlphaFoldDB" id="A0A382HHV3"/>
<evidence type="ECO:0000256" key="2">
    <source>
        <dbReference type="ARBA" id="ARBA00008038"/>
    </source>
</evidence>
<evidence type="ECO:0000256" key="7">
    <source>
        <dbReference type="ARBA" id="ARBA00023136"/>
    </source>
</evidence>
<evidence type="ECO:0000256" key="4">
    <source>
        <dbReference type="ARBA" id="ARBA00022475"/>
    </source>
</evidence>
<feature type="transmembrane region" description="Helical" evidence="8">
    <location>
        <begin position="159"/>
        <end position="177"/>
    </location>
</feature>
<evidence type="ECO:0000256" key="5">
    <source>
        <dbReference type="ARBA" id="ARBA00022692"/>
    </source>
</evidence>
<dbReference type="PANTHER" id="PTHR30433">
    <property type="entry name" value="CHEMOTAXIS PROTEIN MOTA"/>
    <property type="match status" value="1"/>
</dbReference>
<keyword evidence="7 8" id="KW-0472">Membrane</keyword>
<evidence type="ECO:0000256" key="6">
    <source>
        <dbReference type="ARBA" id="ARBA00022989"/>
    </source>
</evidence>
<dbReference type="GO" id="GO:0071978">
    <property type="term" value="P:bacterial-type flagellum-dependent swarming motility"/>
    <property type="evidence" value="ECO:0007669"/>
    <property type="project" value="InterPro"/>
</dbReference>
<gene>
    <name evidence="10" type="ORF">METZ01_LOCUS239720</name>
</gene>
<proteinExistence type="inferred from homology"/>
<dbReference type="PANTHER" id="PTHR30433:SF2">
    <property type="entry name" value="MOTILITY PROTEIN A"/>
    <property type="match status" value="1"/>
</dbReference>
<reference evidence="10" key="1">
    <citation type="submission" date="2018-05" db="EMBL/GenBank/DDBJ databases">
        <authorList>
            <person name="Lanie J.A."/>
            <person name="Ng W.-L."/>
            <person name="Kazmierczak K.M."/>
            <person name="Andrzejewski T.M."/>
            <person name="Davidsen T.M."/>
            <person name="Wayne K.J."/>
            <person name="Tettelin H."/>
            <person name="Glass J.I."/>
            <person name="Rusch D."/>
            <person name="Podicherti R."/>
            <person name="Tsui H.-C.T."/>
            <person name="Winkler M.E."/>
        </authorList>
    </citation>
    <scope>NUCLEOTIDE SEQUENCE</scope>
</reference>
<evidence type="ECO:0000256" key="8">
    <source>
        <dbReference type="SAM" id="Phobius"/>
    </source>
</evidence>
<accession>A0A382HHV3</accession>
<keyword evidence="6 8" id="KW-1133">Transmembrane helix</keyword>
<dbReference type="InterPro" id="IPR047055">
    <property type="entry name" value="MotA-like"/>
</dbReference>
<keyword evidence="3" id="KW-0813">Transport</keyword>
<sequence>LMDLGSVAGLLLGVFALVFGMTANMTNWGNLGFFVDPASFAVVMVGTIASTFITFPMSQMKTTFAVGKNAFVEPTFSNMELIKQLVNFANIARVEGVLQLESRLEDLTDDFLSRSMTIVVNGMDSADARILLENELSFVEERHGAGQDIFDYLNKYSPAFGMIGTLMGLVLMLQAMGDDPGGIGPAMSIALITTFYGAILSNLIFTPICSKLKMRHRNEMLYRQITIEGTVLMLEAANARVVEGTLKGFLPPKEREMLDAEAAAG</sequence>
<organism evidence="10">
    <name type="scientific">marine metagenome</name>
    <dbReference type="NCBI Taxonomy" id="408172"/>
    <lineage>
        <taxon>unclassified sequences</taxon>
        <taxon>metagenomes</taxon>
        <taxon>ecological metagenomes</taxon>
    </lineage>
</organism>
<dbReference type="InterPro" id="IPR000540">
    <property type="entry name" value="Flag_MotA_CS"/>
</dbReference>
<feature type="transmembrane region" description="Helical" evidence="8">
    <location>
        <begin position="30"/>
        <end position="55"/>
    </location>
</feature>
<dbReference type="Pfam" id="PF01618">
    <property type="entry name" value="MotA_ExbB"/>
    <property type="match status" value="1"/>
</dbReference>
<protein>
    <recommendedName>
        <fullName evidence="9">MotA/TolQ/ExbB proton channel domain-containing protein</fullName>
    </recommendedName>
</protein>
<feature type="domain" description="MotA/TolQ/ExbB proton channel" evidence="9">
    <location>
        <begin position="106"/>
        <end position="223"/>
    </location>
</feature>
<comment type="similarity">
    <text evidence="2">Belongs to the MotA family.</text>
</comment>
<evidence type="ECO:0000313" key="10">
    <source>
        <dbReference type="EMBL" id="SVB86866.1"/>
    </source>
</evidence>
<evidence type="ECO:0000256" key="3">
    <source>
        <dbReference type="ARBA" id="ARBA00022448"/>
    </source>
</evidence>
<evidence type="ECO:0000256" key="1">
    <source>
        <dbReference type="ARBA" id="ARBA00004651"/>
    </source>
</evidence>
<name>A0A382HHV3_9ZZZZ</name>
<keyword evidence="4" id="KW-1003">Cell membrane</keyword>
<dbReference type="GO" id="GO:0005886">
    <property type="term" value="C:plasma membrane"/>
    <property type="evidence" value="ECO:0007669"/>
    <property type="project" value="UniProtKB-SubCell"/>
</dbReference>
<dbReference type="InterPro" id="IPR002898">
    <property type="entry name" value="MotA_ExbB_proton_chnl"/>
</dbReference>
<evidence type="ECO:0000259" key="9">
    <source>
        <dbReference type="Pfam" id="PF01618"/>
    </source>
</evidence>